<evidence type="ECO:0000313" key="1">
    <source>
        <dbReference type="EMBL" id="UOQ65989.1"/>
    </source>
</evidence>
<reference evidence="1" key="1">
    <citation type="submission" date="2022-04" db="EMBL/GenBank/DDBJ databases">
        <title>Hymenobacter sp. isolated from the air.</title>
        <authorList>
            <person name="Won M."/>
            <person name="Lee C.-M."/>
            <person name="Woen H.-Y."/>
            <person name="Kwon S.-W."/>
        </authorList>
    </citation>
    <scope>NUCLEOTIDE SEQUENCE</scope>
    <source>
        <strain evidence="1">5420S-77</strain>
    </source>
</reference>
<sequence length="103" mass="11300">MGCLSLTGLVTDENFRPLTGATVQVQGINDAFSTNSEGRYIITSKKPLPRPARLKISAVGYETEEFAQNTCIPPDVALRLTPGTRFKRDGRIKKTSSTGKVKW</sequence>
<dbReference type="RefSeq" id="WP_245119969.1">
    <property type="nucleotide sequence ID" value="NZ_CP095061.1"/>
</dbReference>
<proteinExistence type="predicted"/>
<protein>
    <submittedName>
        <fullName evidence="1">Carboxypeptidase-like regulatory domain-containing protein</fullName>
    </submittedName>
</protein>
<keyword evidence="2" id="KW-1185">Reference proteome</keyword>
<accession>A0ABY4G5U6</accession>
<dbReference type="Gene3D" id="2.60.40.1120">
    <property type="entry name" value="Carboxypeptidase-like, regulatory domain"/>
    <property type="match status" value="1"/>
</dbReference>
<dbReference type="Pfam" id="PF13620">
    <property type="entry name" value="CarboxypepD_reg"/>
    <property type="match status" value="1"/>
</dbReference>
<name>A0ABY4G5U6_9BACT</name>
<organism evidence="1 2">
    <name type="scientific">Hymenobacter volaticus</name>
    <dbReference type="NCBI Taxonomy" id="2932254"/>
    <lineage>
        <taxon>Bacteria</taxon>
        <taxon>Pseudomonadati</taxon>
        <taxon>Bacteroidota</taxon>
        <taxon>Cytophagia</taxon>
        <taxon>Cytophagales</taxon>
        <taxon>Hymenobacteraceae</taxon>
        <taxon>Hymenobacter</taxon>
    </lineage>
</organism>
<dbReference type="InterPro" id="IPR008969">
    <property type="entry name" value="CarboxyPept-like_regulatory"/>
</dbReference>
<dbReference type="Proteomes" id="UP000830401">
    <property type="component" value="Chromosome"/>
</dbReference>
<gene>
    <name evidence="1" type="ORF">MUN86_21145</name>
</gene>
<dbReference type="SUPFAM" id="SSF49464">
    <property type="entry name" value="Carboxypeptidase regulatory domain-like"/>
    <property type="match status" value="1"/>
</dbReference>
<evidence type="ECO:0000313" key="2">
    <source>
        <dbReference type="Proteomes" id="UP000830401"/>
    </source>
</evidence>
<dbReference type="EMBL" id="CP095061">
    <property type="protein sequence ID" value="UOQ65989.1"/>
    <property type="molecule type" value="Genomic_DNA"/>
</dbReference>